<evidence type="ECO:0000256" key="4">
    <source>
        <dbReference type="SAM" id="Phobius"/>
    </source>
</evidence>
<dbReference type="SUPFAM" id="SSF57850">
    <property type="entry name" value="RING/U-box"/>
    <property type="match status" value="1"/>
</dbReference>
<comment type="caution">
    <text evidence="6">The sequence shown here is derived from an EMBL/GenBank/DDBJ whole genome shotgun (WGS) entry which is preliminary data.</text>
</comment>
<dbReference type="AlphaFoldDB" id="S8D961"/>
<dbReference type="InterPro" id="IPR033275">
    <property type="entry name" value="MARCH-like"/>
</dbReference>
<dbReference type="InterPro" id="IPR013083">
    <property type="entry name" value="Znf_RING/FYVE/PHD"/>
</dbReference>
<accession>S8D961</accession>
<feature type="transmembrane region" description="Helical" evidence="4">
    <location>
        <begin position="134"/>
        <end position="157"/>
    </location>
</feature>
<protein>
    <recommendedName>
        <fullName evidence="5">RING-CH-type domain-containing protein</fullName>
    </recommendedName>
</protein>
<dbReference type="EMBL" id="AUSU01000234">
    <property type="protein sequence ID" value="EPS73951.1"/>
    <property type="molecule type" value="Genomic_DNA"/>
</dbReference>
<name>S8D961_9LAMI</name>
<dbReference type="GO" id="GO:0004842">
    <property type="term" value="F:ubiquitin-protein transferase activity"/>
    <property type="evidence" value="ECO:0007669"/>
    <property type="project" value="TreeGrafter"/>
</dbReference>
<dbReference type="GO" id="GO:0016567">
    <property type="term" value="P:protein ubiquitination"/>
    <property type="evidence" value="ECO:0007669"/>
    <property type="project" value="TreeGrafter"/>
</dbReference>
<keyword evidence="1" id="KW-0479">Metal-binding</keyword>
<dbReference type="OrthoDB" id="264354at2759"/>
<keyword evidence="2" id="KW-0863">Zinc-finger</keyword>
<dbReference type="PANTHER" id="PTHR23012:SF175">
    <property type="entry name" value="RING_FYVE_PHD ZINC FINGER SUPERFAMILY PROTEIN"/>
    <property type="match status" value="1"/>
</dbReference>
<evidence type="ECO:0000313" key="6">
    <source>
        <dbReference type="EMBL" id="EPS73951.1"/>
    </source>
</evidence>
<dbReference type="SMART" id="SM00744">
    <property type="entry name" value="RINGv"/>
    <property type="match status" value="1"/>
</dbReference>
<dbReference type="Gene3D" id="3.30.40.10">
    <property type="entry name" value="Zinc/RING finger domain, C3HC4 (zinc finger)"/>
    <property type="match status" value="1"/>
</dbReference>
<dbReference type="Pfam" id="PF12428">
    <property type="entry name" value="DUF3675"/>
    <property type="match status" value="1"/>
</dbReference>
<dbReference type="GO" id="GO:0008270">
    <property type="term" value="F:zinc ion binding"/>
    <property type="evidence" value="ECO:0007669"/>
    <property type="project" value="UniProtKB-KW"/>
</dbReference>
<dbReference type="CDD" id="cd16495">
    <property type="entry name" value="RING_CH-C4HC3_MARCH"/>
    <property type="match status" value="1"/>
</dbReference>
<feature type="non-terminal residue" evidence="6">
    <location>
        <position position="165"/>
    </location>
</feature>
<dbReference type="InterPro" id="IPR011016">
    <property type="entry name" value="Znf_RING-CH"/>
</dbReference>
<dbReference type="Proteomes" id="UP000015453">
    <property type="component" value="Unassembled WGS sequence"/>
</dbReference>
<dbReference type="Pfam" id="PF12906">
    <property type="entry name" value="RINGv"/>
    <property type="match status" value="1"/>
</dbReference>
<sequence>ESRECRICQEEDSVNNLESPCACSGSLNYAHRKCVQFWCNEKGNTTCEICHEPYQSGYTALSPPSAFDETTINIGGLWHITGNPSEHELIEAHYDVENSCGKVLFRTALLVLMGLLLLRHALALTDGEADSSSIIFSMFWVRILGFLLPCCILIWAVTFRRRRRE</sequence>
<evidence type="ECO:0000256" key="3">
    <source>
        <dbReference type="ARBA" id="ARBA00022833"/>
    </source>
</evidence>
<evidence type="ECO:0000313" key="7">
    <source>
        <dbReference type="Proteomes" id="UP000015453"/>
    </source>
</evidence>
<feature type="transmembrane region" description="Helical" evidence="4">
    <location>
        <begin position="103"/>
        <end position="122"/>
    </location>
</feature>
<proteinExistence type="predicted"/>
<dbReference type="PROSITE" id="PS51292">
    <property type="entry name" value="ZF_RING_CH"/>
    <property type="match status" value="1"/>
</dbReference>
<feature type="non-terminal residue" evidence="6">
    <location>
        <position position="1"/>
    </location>
</feature>
<keyword evidence="3" id="KW-0862">Zinc</keyword>
<keyword evidence="4" id="KW-0812">Transmembrane</keyword>
<dbReference type="InterPro" id="IPR022143">
    <property type="entry name" value="DUF3675"/>
</dbReference>
<dbReference type="PANTHER" id="PTHR23012">
    <property type="entry name" value="RING/FYVE/PHD ZINC FINGER DOMAIN-CONTAINING"/>
    <property type="match status" value="1"/>
</dbReference>
<dbReference type="GO" id="GO:0016020">
    <property type="term" value="C:membrane"/>
    <property type="evidence" value="ECO:0007669"/>
    <property type="project" value="TreeGrafter"/>
</dbReference>
<evidence type="ECO:0000256" key="1">
    <source>
        <dbReference type="ARBA" id="ARBA00022723"/>
    </source>
</evidence>
<keyword evidence="7" id="KW-1185">Reference proteome</keyword>
<reference evidence="6 7" key="1">
    <citation type="journal article" date="2013" name="BMC Genomics">
        <title>The miniature genome of a carnivorous plant Genlisea aurea contains a low number of genes and short non-coding sequences.</title>
        <authorList>
            <person name="Leushkin E.V."/>
            <person name="Sutormin R.A."/>
            <person name="Nabieva E.R."/>
            <person name="Penin A.A."/>
            <person name="Kondrashov A.S."/>
            <person name="Logacheva M.D."/>
        </authorList>
    </citation>
    <scope>NUCLEOTIDE SEQUENCE [LARGE SCALE GENOMIC DNA]</scope>
</reference>
<gene>
    <name evidence="6" type="ORF">M569_00809</name>
</gene>
<evidence type="ECO:0000259" key="5">
    <source>
        <dbReference type="PROSITE" id="PS51292"/>
    </source>
</evidence>
<keyword evidence="4" id="KW-1133">Transmembrane helix</keyword>
<evidence type="ECO:0000256" key="2">
    <source>
        <dbReference type="ARBA" id="ARBA00022771"/>
    </source>
</evidence>
<organism evidence="6 7">
    <name type="scientific">Genlisea aurea</name>
    <dbReference type="NCBI Taxonomy" id="192259"/>
    <lineage>
        <taxon>Eukaryota</taxon>
        <taxon>Viridiplantae</taxon>
        <taxon>Streptophyta</taxon>
        <taxon>Embryophyta</taxon>
        <taxon>Tracheophyta</taxon>
        <taxon>Spermatophyta</taxon>
        <taxon>Magnoliopsida</taxon>
        <taxon>eudicotyledons</taxon>
        <taxon>Gunneridae</taxon>
        <taxon>Pentapetalae</taxon>
        <taxon>asterids</taxon>
        <taxon>lamiids</taxon>
        <taxon>Lamiales</taxon>
        <taxon>Lentibulariaceae</taxon>
        <taxon>Genlisea</taxon>
    </lineage>
</organism>
<keyword evidence="4" id="KW-0472">Membrane</keyword>
<feature type="domain" description="RING-CH-type" evidence="5">
    <location>
        <begin position="1"/>
        <end position="57"/>
    </location>
</feature>